<dbReference type="InterPro" id="IPR011701">
    <property type="entry name" value="MFS"/>
</dbReference>
<keyword evidence="5 7" id="KW-1133">Transmembrane helix</keyword>
<feature type="transmembrane region" description="Helical" evidence="7">
    <location>
        <begin position="287"/>
        <end position="305"/>
    </location>
</feature>
<feature type="transmembrane region" description="Helical" evidence="7">
    <location>
        <begin position="370"/>
        <end position="391"/>
    </location>
</feature>
<feature type="transmembrane region" description="Helical" evidence="7">
    <location>
        <begin position="50"/>
        <end position="70"/>
    </location>
</feature>
<organism evidence="9 10">
    <name type="scientific">Candidatus Carbonibacillus altaicus</name>
    <dbReference type="NCBI Taxonomy" id="2163959"/>
    <lineage>
        <taxon>Bacteria</taxon>
        <taxon>Bacillati</taxon>
        <taxon>Bacillota</taxon>
        <taxon>Bacilli</taxon>
        <taxon>Bacillales</taxon>
        <taxon>Candidatus Carbonibacillus</taxon>
    </lineage>
</organism>
<feature type="transmembrane region" description="Helical" evidence="7">
    <location>
        <begin position="138"/>
        <end position="157"/>
    </location>
</feature>
<feature type="transmembrane region" description="Helical" evidence="7">
    <location>
        <begin position="220"/>
        <end position="242"/>
    </location>
</feature>
<dbReference type="InterPro" id="IPR001958">
    <property type="entry name" value="Tet-R_TetA/multi-R_MdtG-like"/>
</dbReference>
<dbReference type="Pfam" id="PF07690">
    <property type="entry name" value="MFS_1"/>
    <property type="match status" value="1"/>
</dbReference>
<evidence type="ECO:0000313" key="10">
    <source>
        <dbReference type="Proteomes" id="UP000244338"/>
    </source>
</evidence>
<comment type="subcellular location">
    <subcellularLocation>
        <location evidence="1">Cell membrane</location>
        <topology evidence="1">Multi-pass membrane protein</topology>
    </subcellularLocation>
</comment>
<feature type="transmembrane region" description="Helical" evidence="7">
    <location>
        <begin position="169"/>
        <end position="189"/>
    </location>
</feature>
<dbReference type="PANTHER" id="PTHR43414">
    <property type="entry name" value="MULTIDRUG RESISTANCE PROTEIN MDTG"/>
    <property type="match status" value="1"/>
</dbReference>
<dbReference type="Gene3D" id="1.20.1250.20">
    <property type="entry name" value="MFS general substrate transporter like domains"/>
    <property type="match status" value="2"/>
</dbReference>
<feature type="transmembrane region" description="Helical" evidence="7">
    <location>
        <begin position="254"/>
        <end position="275"/>
    </location>
</feature>
<dbReference type="SUPFAM" id="SSF103473">
    <property type="entry name" value="MFS general substrate transporter"/>
    <property type="match status" value="1"/>
</dbReference>
<feature type="transmembrane region" description="Helical" evidence="7">
    <location>
        <begin position="82"/>
        <end position="101"/>
    </location>
</feature>
<evidence type="ECO:0000256" key="1">
    <source>
        <dbReference type="ARBA" id="ARBA00004651"/>
    </source>
</evidence>
<gene>
    <name evidence="9" type="ORF">BSOLF_2662</name>
</gene>
<evidence type="ECO:0000256" key="7">
    <source>
        <dbReference type="SAM" id="Phobius"/>
    </source>
</evidence>
<feature type="transmembrane region" description="Helical" evidence="7">
    <location>
        <begin position="311"/>
        <end position="333"/>
    </location>
</feature>
<keyword evidence="4 7" id="KW-0812">Transmembrane</keyword>
<evidence type="ECO:0000256" key="6">
    <source>
        <dbReference type="ARBA" id="ARBA00023136"/>
    </source>
</evidence>
<evidence type="ECO:0000256" key="2">
    <source>
        <dbReference type="ARBA" id="ARBA00022448"/>
    </source>
</evidence>
<keyword evidence="6 7" id="KW-0472">Membrane</keyword>
<evidence type="ECO:0000313" key="9">
    <source>
        <dbReference type="EMBL" id="PTQ56774.1"/>
    </source>
</evidence>
<evidence type="ECO:0000256" key="4">
    <source>
        <dbReference type="ARBA" id="ARBA00022692"/>
    </source>
</evidence>
<evidence type="ECO:0000259" key="8">
    <source>
        <dbReference type="PROSITE" id="PS50850"/>
    </source>
</evidence>
<keyword evidence="3" id="KW-1003">Cell membrane</keyword>
<dbReference type="GO" id="GO:0022857">
    <property type="term" value="F:transmembrane transporter activity"/>
    <property type="evidence" value="ECO:0007669"/>
    <property type="project" value="InterPro"/>
</dbReference>
<name>A0A2R6Y268_9BACL</name>
<proteinExistence type="predicted"/>
<dbReference type="AlphaFoldDB" id="A0A2R6Y268"/>
<dbReference type="Proteomes" id="UP000244338">
    <property type="component" value="Unassembled WGS sequence"/>
</dbReference>
<feature type="domain" description="Major facilitator superfamily (MFS) profile" evidence="8">
    <location>
        <begin position="10"/>
        <end position="399"/>
    </location>
</feature>
<feature type="transmembrane region" description="Helical" evidence="7">
    <location>
        <begin position="345"/>
        <end position="364"/>
    </location>
</feature>
<keyword evidence="2" id="KW-0813">Transport</keyword>
<comment type="caution">
    <text evidence="9">The sequence shown here is derived from an EMBL/GenBank/DDBJ whole genome shotgun (WGS) entry which is preliminary data.</text>
</comment>
<dbReference type="PRINTS" id="PR01035">
    <property type="entry name" value="TCRTETA"/>
</dbReference>
<evidence type="ECO:0000256" key="5">
    <source>
        <dbReference type="ARBA" id="ARBA00022989"/>
    </source>
</evidence>
<dbReference type="EMBL" id="PEBX01000019">
    <property type="protein sequence ID" value="PTQ56774.1"/>
    <property type="molecule type" value="Genomic_DNA"/>
</dbReference>
<evidence type="ECO:0000256" key="3">
    <source>
        <dbReference type="ARBA" id="ARBA00022475"/>
    </source>
</evidence>
<sequence>MMTMETWKKNLAVLWIAQFLVMGAMNQIMPFLPLMLTKELGLSADTNVHLWTGLIFGINFLPALIFSPIWGNLADKYGRKMMILRSGFGMALTNGLMGFVQTPTEMLMLRFLNGMISGFIPASIALVSTNTPREKTGFSLGVLQSGGVAGTILGPALGGLLADAIGYRAIFWVTGGALFLSTLLVLFFVKEENKPVPKEMKGEGWRKDLAHIVSTRPLPALFATGMLVQFSLIALMPILAHYTESLIHSTTRVAFFAGLVMAATGVANMIASPFLGRLGDRIGSQKVLYISLIFAGIIMFFHAWTKELWQLILVRFLFGLSVGGLMPAVNALIRASSPEGMVSRTYGYANSATFLGNMIGPIVGGLISGWWGMSSVFIFSALVLFLNALLVHSKVMPELEKKAPGNQTVEANMRV</sequence>
<dbReference type="GO" id="GO:0005886">
    <property type="term" value="C:plasma membrane"/>
    <property type="evidence" value="ECO:0007669"/>
    <property type="project" value="UniProtKB-SubCell"/>
</dbReference>
<dbReference type="PANTHER" id="PTHR43414:SF6">
    <property type="entry name" value="MULTIDRUG RESISTANCE PROTEIN MDTG"/>
    <property type="match status" value="1"/>
</dbReference>
<accession>A0A2R6Y268</accession>
<protein>
    <submittedName>
        <fullName evidence="9">Multidrug-efflux transporter, major facilitator superfamily (MFS)</fullName>
    </submittedName>
</protein>
<dbReference type="PROSITE" id="PS50850">
    <property type="entry name" value="MFS"/>
    <property type="match status" value="1"/>
</dbReference>
<reference evidence="10" key="1">
    <citation type="journal article" date="2018" name="Sci. Rep.">
        <title>Lignite coal burning seam in the remote Altai Mountains harbors a hydrogen-driven thermophilic microbial community.</title>
        <authorList>
            <person name="Kadnikov V.V."/>
            <person name="Mardanov A.V."/>
            <person name="Ivasenko D.A."/>
            <person name="Antsiferov D.V."/>
            <person name="Beletsky A.V."/>
            <person name="Karnachuk O.V."/>
            <person name="Ravin N.V."/>
        </authorList>
    </citation>
    <scope>NUCLEOTIDE SEQUENCE [LARGE SCALE GENOMIC DNA]</scope>
</reference>
<dbReference type="InterPro" id="IPR020846">
    <property type="entry name" value="MFS_dom"/>
</dbReference>
<feature type="transmembrane region" description="Helical" evidence="7">
    <location>
        <begin position="107"/>
        <end position="126"/>
    </location>
</feature>
<dbReference type="InterPro" id="IPR036259">
    <property type="entry name" value="MFS_trans_sf"/>
</dbReference>